<sequence length="192" mass="22318">MLPIHAPKEEQKLPIYLTEHDLKLLLQTPKKYARFENHILRDTALLKMFIFTGASRSEVLSMNWEDIDFGKQIITIRKGKGEKERIVPLHENLSCDLWEYLQTRLPLSNQAIFISYLGNRMSVSNFQTLFKGYVKKVGLEDKGYTIHKCRHSFASLLHQNGVDLLSIKELLGHENLNSTKIYTHTNVTHLNR</sequence>
<dbReference type="PANTHER" id="PTHR30349">
    <property type="entry name" value="PHAGE INTEGRASE-RELATED"/>
    <property type="match status" value="1"/>
</dbReference>
<accession>A0A5C0SCS8</accession>
<name>A0A5C0SCS8_CRATE</name>
<dbReference type="InterPro" id="IPR002104">
    <property type="entry name" value="Integrase_catalytic"/>
</dbReference>
<dbReference type="PANTHER" id="PTHR30349:SF41">
    <property type="entry name" value="INTEGRASE_RECOMBINASE PROTEIN MJ0367-RELATED"/>
    <property type="match status" value="1"/>
</dbReference>
<dbReference type="Gene3D" id="1.10.443.10">
    <property type="entry name" value="Intergrase catalytic core"/>
    <property type="match status" value="1"/>
</dbReference>
<evidence type="ECO:0000256" key="2">
    <source>
        <dbReference type="ARBA" id="ARBA00023125"/>
    </source>
</evidence>
<protein>
    <submittedName>
        <fullName evidence="5">Tyrosine-type recombinase/integrase</fullName>
    </submittedName>
</protein>
<keyword evidence="3" id="KW-0233">DNA recombination</keyword>
<evidence type="ECO:0000256" key="3">
    <source>
        <dbReference type="ARBA" id="ARBA00023172"/>
    </source>
</evidence>
<keyword evidence="6" id="KW-1185">Reference proteome</keyword>
<dbReference type="InterPro" id="IPR011010">
    <property type="entry name" value="DNA_brk_join_enz"/>
</dbReference>
<feature type="domain" description="Tyr recombinase" evidence="4">
    <location>
        <begin position="12"/>
        <end position="192"/>
    </location>
</feature>
<keyword evidence="2" id="KW-0238">DNA-binding</keyword>
<proteinExistence type="inferred from homology"/>
<comment type="similarity">
    <text evidence="1">Belongs to the 'phage' integrase family.</text>
</comment>
<dbReference type="GO" id="GO:0006310">
    <property type="term" value="P:DNA recombination"/>
    <property type="evidence" value="ECO:0007669"/>
    <property type="project" value="UniProtKB-KW"/>
</dbReference>
<dbReference type="SUPFAM" id="SSF56349">
    <property type="entry name" value="DNA breaking-rejoining enzymes"/>
    <property type="match status" value="1"/>
</dbReference>
<dbReference type="Proteomes" id="UP000324646">
    <property type="component" value="Chromosome"/>
</dbReference>
<dbReference type="OrthoDB" id="9785687at2"/>
<dbReference type="GO" id="GO:0003677">
    <property type="term" value="F:DNA binding"/>
    <property type="evidence" value="ECO:0007669"/>
    <property type="project" value="UniProtKB-KW"/>
</dbReference>
<dbReference type="Pfam" id="PF00589">
    <property type="entry name" value="Phage_integrase"/>
    <property type="match status" value="1"/>
</dbReference>
<dbReference type="InterPro" id="IPR013762">
    <property type="entry name" value="Integrase-like_cat_sf"/>
</dbReference>
<dbReference type="KEGG" id="crs:FQB35_08070"/>
<organism evidence="5 6">
    <name type="scientific">Crassaminicella thermophila</name>
    <dbReference type="NCBI Taxonomy" id="2599308"/>
    <lineage>
        <taxon>Bacteria</taxon>
        <taxon>Bacillati</taxon>
        <taxon>Bacillota</taxon>
        <taxon>Clostridia</taxon>
        <taxon>Eubacteriales</taxon>
        <taxon>Clostridiaceae</taxon>
        <taxon>Crassaminicella</taxon>
    </lineage>
</organism>
<evidence type="ECO:0000313" key="6">
    <source>
        <dbReference type="Proteomes" id="UP000324646"/>
    </source>
</evidence>
<dbReference type="EMBL" id="CP042243">
    <property type="protein sequence ID" value="QEK12335.1"/>
    <property type="molecule type" value="Genomic_DNA"/>
</dbReference>
<gene>
    <name evidence="5" type="ORF">FQB35_08070</name>
</gene>
<dbReference type="InterPro" id="IPR050090">
    <property type="entry name" value="Tyrosine_recombinase_XerCD"/>
</dbReference>
<dbReference type="AlphaFoldDB" id="A0A5C0SCS8"/>
<dbReference type="PROSITE" id="PS51898">
    <property type="entry name" value="TYR_RECOMBINASE"/>
    <property type="match status" value="1"/>
</dbReference>
<evidence type="ECO:0000313" key="5">
    <source>
        <dbReference type="EMBL" id="QEK12335.1"/>
    </source>
</evidence>
<dbReference type="RefSeq" id="WP_148809490.1">
    <property type="nucleotide sequence ID" value="NZ_CP042243.1"/>
</dbReference>
<dbReference type="GO" id="GO:0015074">
    <property type="term" value="P:DNA integration"/>
    <property type="evidence" value="ECO:0007669"/>
    <property type="project" value="InterPro"/>
</dbReference>
<evidence type="ECO:0000256" key="1">
    <source>
        <dbReference type="ARBA" id="ARBA00008857"/>
    </source>
</evidence>
<evidence type="ECO:0000259" key="4">
    <source>
        <dbReference type="PROSITE" id="PS51898"/>
    </source>
</evidence>
<reference evidence="5 6" key="1">
    <citation type="submission" date="2019-07" db="EMBL/GenBank/DDBJ databases">
        <title>Complete genome of Crassaminicella thermophila SY095.</title>
        <authorList>
            <person name="Li X."/>
        </authorList>
    </citation>
    <scope>NUCLEOTIDE SEQUENCE [LARGE SCALE GENOMIC DNA]</scope>
    <source>
        <strain evidence="5 6">SY095</strain>
    </source>
</reference>